<evidence type="ECO:0000313" key="3">
    <source>
        <dbReference type="Proteomes" id="UP000033725"/>
    </source>
</evidence>
<dbReference type="Proteomes" id="UP000033725">
    <property type="component" value="Unassembled WGS sequence"/>
</dbReference>
<dbReference type="AlphaFoldDB" id="A0A0F0KLC7"/>
<dbReference type="EMBL" id="JYIV01000027">
    <property type="protein sequence ID" value="KJL21229.1"/>
    <property type="molecule type" value="Genomic_DNA"/>
</dbReference>
<organism evidence="2 3">
    <name type="scientific">Microbacterium oxydans</name>
    <dbReference type="NCBI Taxonomy" id="82380"/>
    <lineage>
        <taxon>Bacteria</taxon>
        <taxon>Bacillati</taxon>
        <taxon>Actinomycetota</taxon>
        <taxon>Actinomycetes</taxon>
        <taxon>Micrococcales</taxon>
        <taxon>Microbacteriaceae</taxon>
        <taxon>Microbacterium</taxon>
    </lineage>
</organism>
<accession>A0A0F0KLC7</accession>
<reference evidence="2 3" key="1">
    <citation type="submission" date="2015-02" db="EMBL/GenBank/DDBJ databases">
        <title>Draft genome sequences of ten Microbacterium spp. with emphasis on heavy metal contaminated environments.</title>
        <authorList>
            <person name="Corretto E."/>
        </authorList>
    </citation>
    <scope>NUCLEOTIDE SEQUENCE [LARGE SCALE GENOMIC DNA]</scope>
    <source>
        <strain evidence="2 3">BEL163</strain>
    </source>
</reference>
<dbReference type="Gene3D" id="6.10.320.10">
    <property type="match status" value="1"/>
</dbReference>
<evidence type="ECO:0000313" key="2">
    <source>
        <dbReference type="EMBL" id="KJL21229.1"/>
    </source>
</evidence>
<evidence type="ECO:0000256" key="1">
    <source>
        <dbReference type="SAM" id="Coils"/>
    </source>
</evidence>
<proteinExistence type="predicted"/>
<keyword evidence="1" id="KW-0175">Coiled coil</keyword>
<dbReference type="InterPro" id="IPR047741">
    <property type="entry name" value="DIP1984-like"/>
</dbReference>
<dbReference type="Pfam" id="PF20935">
    <property type="entry name" value="DUF6847"/>
    <property type="match status" value="1"/>
</dbReference>
<dbReference type="NCBIfam" id="NF038048">
    <property type="entry name" value="DIP1984_fam"/>
    <property type="match status" value="1"/>
</dbReference>
<dbReference type="RefSeq" id="WP_045264123.1">
    <property type="nucleotide sequence ID" value="NZ_JYIV01000027.1"/>
</dbReference>
<dbReference type="PATRIC" id="fig|82380.10.peg.2255"/>
<sequence>MKLAEALTARADLQRRIEQLRARIVANARYQEGEEPAEDAAGLIVETDAALTQLRDLIRRINATNARLDLGADGTMTDALAARDVLRLRHSVLTDAAAAASGANDQFLRQMRSELRQVSALPVAQLRSRADAVAQELRELDNRIQQANWSNDLEEESGSR</sequence>
<dbReference type="OrthoDB" id="3730241at2"/>
<comment type="caution">
    <text evidence="2">The sequence shown here is derived from an EMBL/GenBank/DDBJ whole genome shotgun (WGS) entry which is preliminary data.</text>
</comment>
<name>A0A0F0KLC7_9MICO</name>
<evidence type="ECO:0008006" key="4">
    <source>
        <dbReference type="Google" id="ProtNLM"/>
    </source>
</evidence>
<feature type="coiled-coil region" evidence="1">
    <location>
        <begin position="123"/>
        <end position="150"/>
    </location>
</feature>
<gene>
    <name evidence="2" type="ORF">RN51_02243</name>
</gene>
<protein>
    <recommendedName>
        <fullName evidence="4">Septicolysin</fullName>
    </recommendedName>
</protein>
<dbReference type="CDD" id="cd12208">
    <property type="entry name" value="DIP1984-like"/>
    <property type="match status" value="1"/>
</dbReference>